<gene>
    <name evidence="2" type="primary">fliD</name>
    <name evidence="2" type="ORF">LIZ82_16980</name>
</gene>
<accession>A0AAW4UYZ4</accession>
<dbReference type="GO" id="GO:0007155">
    <property type="term" value="P:cell adhesion"/>
    <property type="evidence" value="ECO:0007669"/>
    <property type="project" value="InterPro"/>
</dbReference>
<dbReference type="RefSeq" id="WP_306783575.1">
    <property type="nucleotide sequence ID" value="NZ_JAJCJQ010000149.1"/>
</dbReference>
<organism evidence="2 3">
    <name type="scientific">Agathobacter rectalis</name>
    <dbReference type="NCBI Taxonomy" id="39491"/>
    <lineage>
        <taxon>Bacteria</taxon>
        <taxon>Bacillati</taxon>
        <taxon>Bacillota</taxon>
        <taxon>Clostridia</taxon>
        <taxon>Lachnospirales</taxon>
        <taxon>Lachnospiraceae</taxon>
        <taxon>Agathobacter</taxon>
    </lineage>
</organism>
<keyword evidence="2" id="KW-0282">Flagellum</keyword>
<dbReference type="Proteomes" id="UP001197741">
    <property type="component" value="Unassembled WGS sequence"/>
</dbReference>
<feature type="domain" description="Flagellar hook-associated protein 2 C-terminal" evidence="1">
    <location>
        <begin position="2"/>
        <end position="86"/>
    </location>
</feature>
<keyword evidence="2" id="KW-0969">Cilium</keyword>
<dbReference type="GO" id="GO:0071973">
    <property type="term" value="P:bacterial-type flagellum-dependent cell motility"/>
    <property type="evidence" value="ECO:0007669"/>
    <property type="project" value="TreeGrafter"/>
</dbReference>
<dbReference type="PANTHER" id="PTHR30288:SF0">
    <property type="entry name" value="FLAGELLAR HOOK-ASSOCIATED PROTEIN 2"/>
    <property type="match status" value="1"/>
</dbReference>
<keyword evidence="2" id="KW-0966">Cell projection</keyword>
<evidence type="ECO:0000313" key="2">
    <source>
        <dbReference type="EMBL" id="MCB6962553.1"/>
    </source>
</evidence>
<dbReference type="GO" id="GO:0009421">
    <property type="term" value="C:bacterial-type flagellum filament cap"/>
    <property type="evidence" value="ECO:0007669"/>
    <property type="project" value="InterPro"/>
</dbReference>
<dbReference type="AlphaFoldDB" id="A0AAW4UYZ4"/>
<dbReference type="PANTHER" id="PTHR30288">
    <property type="entry name" value="FLAGELLAR CAP/ASSEMBLY PROTEIN FLID"/>
    <property type="match status" value="1"/>
</dbReference>
<dbReference type="InterPro" id="IPR010809">
    <property type="entry name" value="FliD_C"/>
</dbReference>
<proteinExistence type="predicted"/>
<evidence type="ECO:0000313" key="3">
    <source>
        <dbReference type="Proteomes" id="UP001197741"/>
    </source>
</evidence>
<reference evidence="2" key="1">
    <citation type="submission" date="2021-10" db="EMBL/GenBank/DDBJ databases">
        <title>Collection of gut derived symbiotic bacterial strains cultured from healthy donors.</title>
        <authorList>
            <person name="Lin H."/>
            <person name="Littmann E."/>
            <person name="Kohout C."/>
            <person name="Pamer E.G."/>
        </authorList>
    </citation>
    <scope>NUCLEOTIDE SEQUENCE</scope>
    <source>
        <strain evidence="2">DFI.7.28A</strain>
    </source>
</reference>
<sequence>MTLKSSLSNMRSLIYSKVNNANISSEYNQLSSIGITTTSDWLKGGKLEINEDKLKAAIQNDPDSVELLFRATGSTTSEKGIVQRLYD</sequence>
<protein>
    <submittedName>
        <fullName evidence="2">Flagellar filament capping protein FliD</fullName>
    </submittedName>
</protein>
<name>A0AAW4UYZ4_9FIRM</name>
<comment type="caution">
    <text evidence="2">The sequence shown here is derived from an EMBL/GenBank/DDBJ whole genome shotgun (WGS) entry which is preliminary data.</text>
</comment>
<dbReference type="InterPro" id="IPR040026">
    <property type="entry name" value="FliD"/>
</dbReference>
<dbReference type="EMBL" id="JAJCJQ010000149">
    <property type="protein sequence ID" value="MCB6962553.1"/>
    <property type="molecule type" value="Genomic_DNA"/>
</dbReference>
<evidence type="ECO:0000259" key="1">
    <source>
        <dbReference type="Pfam" id="PF07195"/>
    </source>
</evidence>
<feature type="non-terminal residue" evidence="2">
    <location>
        <position position="87"/>
    </location>
</feature>
<dbReference type="Pfam" id="PF07195">
    <property type="entry name" value="FliD_C"/>
    <property type="match status" value="1"/>
</dbReference>